<feature type="compositionally biased region" description="Polar residues" evidence="1">
    <location>
        <begin position="1"/>
        <end position="18"/>
    </location>
</feature>
<proteinExistence type="predicted"/>
<dbReference type="Proteomes" id="UP001283361">
    <property type="component" value="Unassembled WGS sequence"/>
</dbReference>
<protein>
    <submittedName>
        <fullName evidence="2">Uncharacterized protein</fullName>
    </submittedName>
</protein>
<organism evidence="2 3">
    <name type="scientific">Elysia crispata</name>
    <name type="common">lettuce slug</name>
    <dbReference type="NCBI Taxonomy" id="231223"/>
    <lineage>
        <taxon>Eukaryota</taxon>
        <taxon>Metazoa</taxon>
        <taxon>Spiralia</taxon>
        <taxon>Lophotrochozoa</taxon>
        <taxon>Mollusca</taxon>
        <taxon>Gastropoda</taxon>
        <taxon>Heterobranchia</taxon>
        <taxon>Euthyneura</taxon>
        <taxon>Panpulmonata</taxon>
        <taxon>Sacoglossa</taxon>
        <taxon>Placobranchoidea</taxon>
        <taxon>Plakobranchidae</taxon>
        <taxon>Elysia</taxon>
    </lineage>
</organism>
<name>A0AAE1CJU5_9GAST</name>
<dbReference type="AlphaFoldDB" id="A0AAE1CJU5"/>
<dbReference type="EMBL" id="JAWDGP010007902">
    <property type="protein sequence ID" value="KAK3700816.1"/>
    <property type="molecule type" value="Genomic_DNA"/>
</dbReference>
<evidence type="ECO:0000313" key="2">
    <source>
        <dbReference type="EMBL" id="KAK3700816.1"/>
    </source>
</evidence>
<sequence length="239" mass="26912">MKHLLKNSQANLTATSHSTPRHQLVQYEALDEEFSSHSHSNIPLYTKRSTGPQLMGSSSMHDRTLMVHDGCPEGRRFSSSSFRACATPAPSDVLALSARVDLFGETKIIIDSTRHWLSLTSPQSRYLRQAAFTQGSHRPASFIQKPKILKNPLNTLKTIHKARTQKHNLSMKPSVRERRRAEPGARLLERPLCQIPELHMDGPTRSFDALHCGSSDSIFSFLILQDVRVLHNPPRANCF</sequence>
<evidence type="ECO:0000313" key="3">
    <source>
        <dbReference type="Proteomes" id="UP001283361"/>
    </source>
</evidence>
<comment type="caution">
    <text evidence="2">The sequence shown here is derived from an EMBL/GenBank/DDBJ whole genome shotgun (WGS) entry which is preliminary data.</text>
</comment>
<gene>
    <name evidence="2" type="ORF">RRG08_011573</name>
</gene>
<feature type="region of interest" description="Disordered" evidence="1">
    <location>
        <begin position="1"/>
        <end position="20"/>
    </location>
</feature>
<accession>A0AAE1CJU5</accession>
<evidence type="ECO:0000256" key="1">
    <source>
        <dbReference type="SAM" id="MobiDB-lite"/>
    </source>
</evidence>
<keyword evidence="3" id="KW-1185">Reference proteome</keyword>
<reference evidence="2" key="1">
    <citation type="journal article" date="2023" name="G3 (Bethesda)">
        <title>A reference genome for the long-term kleptoplast-retaining sea slug Elysia crispata morphotype clarki.</title>
        <authorList>
            <person name="Eastman K.E."/>
            <person name="Pendleton A.L."/>
            <person name="Shaikh M.A."/>
            <person name="Suttiyut T."/>
            <person name="Ogas R."/>
            <person name="Tomko P."/>
            <person name="Gavelis G."/>
            <person name="Widhalm J.R."/>
            <person name="Wisecaver J.H."/>
        </authorList>
    </citation>
    <scope>NUCLEOTIDE SEQUENCE</scope>
    <source>
        <strain evidence="2">ECLA1</strain>
    </source>
</reference>